<feature type="transmembrane region" description="Helical" evidence="5">
    <location>
        <begin position="169"/>
        <end position="188"/>
    </location>
</feature>
<feature type="transmembrane region" description="Helical" evidence="5">
    <location>
        <begin position="105"/>
        <end position="130"/>
    </location>
</feature>
<protein>
    <submittedName>
        <fullName evidence="7">APC family permease</fullName>
    </submittedName>
</protein>
<comment type="subcellular location">
    <subcellularLocation>
        <location evidence="1">Membrane</location>
        <topology evidence="1">Multi-pass membrane protein</topology>
    </subcellularLocation>
</comment>
<feature type="transmembrane region" description="Helical" evidence="5">
    <location>
        <begin position="338"/>
        <end position="359"/>
    </location>
</feature>
<dbReference type="Gene3D" id="1.20.1740.10">
    <property type="entry name" value="Amino acid/polyamine transporter I"/>
    <property type="match status" value="1"/>
</dbReference>
<dbReference type="PIRSF" id="PIRSF006060">
    <property type="entry name" value="AA_transporter"/>
    <property type="match status" value="1"/>
</dbReference>
<comment type="caution">
    <text evidence="7">The sequence shown here is derived from an EMBL/GenBank/DDBJ whole genome shotgun (WGS) entry which is preliminary data.</text>
</comment>
<evidence type="ECO:0000259" key="6">
    <source>
        <dbReference type="Pfam" id="PF00324"/>
    </source>
</evidence>
<feature type="transmembrane region" description="Helical" evidence="5">
    <location>
        <begin position="142"/>
        <end position="162"/>
    </location>
</feature>
<feature type="transmembrane region" description="Helical" evidence="5">
    <location>
        <begin position="62"/>
        <end position="84"/>
    </location>
</feature>
<evidence type="ECO:0000256" key="1">
    <source>
        <dbReference type="ARBA" id="ARBA00004141"/>
    </source>
</evidence>
<dbReference type="InterPro" id="IPR050367">
    <property type="entry name" value="APC_superfamily"/>
</dbReference>
<keyword evidence="2 5" id="KW-0812">Transmembrane</keyword>
<proteinExistence type="predicted"/>
<evidence type="ECO:0000256" key="3">
    <source>
        <dbReference type="ARBA" id="ARBA00022989"/>
    </source>
</evidence>
<dbReference type="PANTHER" id="PTHR42770:SF7">
    <property type="entry name" value="MEMBRANE PROTEIN"/>
    <property type="match status" value="1"/>
</dbReference>
<evidence type="ECO:0000256" key="2">
    <source>
        <dbReference type="ARBA" id="ARBA00022692"/>
    </source>
</evidence>
<feature type="transmembrane region" description="Helical" evidence="5">
    <location>
        <begin position="365"/>
        <end position="386"/>
    </location>
</feature>
<reference evidence="7 8" key="1">
    <citation type="journal article" date="2019" name="Int. J. Syst. Evol. Microbiol.">
        <title>The Global Catalogue of Microorganisms (GCM) 10K type strain sequencing project: providing services to taxonomists for standard genome sequencing and annotation.</title>
        <authorList>
            <consortium name="The Broad Institute Genomics Platform"/>
            <consortium name="The Broad Institute Genome Sequencing Center for Infectious Disease"/>
            <person name="Wu L."/>
            <person name="Ma J."/>
        </authorList>
    </citation>
    <scope>NUCLEOTIDE SEQUENCE [LARGE SCALE GENOMIC DNA]</scope>
    <source>
        <strain evidence="7 8">CGMCC 1.15824</strain>
    </source>
</reference>
<feature type="transmembrane region" description="Helical" evidence="5">
    <location>
        <begin position="406"/>
        <end position="426"/>
    </location>
</feature>
<feature type="transmembrane region" description="Helical" evidence="5">
    <location>
        <begin position="286"/>
        <end position="312"/>
    </location>
</feature>
<dbReference type="Pfam" id="PF00324">
    <property type="entry name" value="AA_permease"/>
    <property type="match status" value="1"/>
</dbReference>
<feature type="transmembrane region" description="Helical" evidence="5">
    <location>
        <begin position="30"/>
        <end position="50"/>
    </location>
</feature>
<evidence type="ECO:0000313" key="8">
    <source>
        <dbReference type="Proteomes" id="UP001595925"/>
    </source>
</evidence>
<accession>A0ABD5QAN7</accession>
<gene>
    <name evidence="7" type="ORF">ACFPFO_03390</name>
</gene>
<dbReference type="RefSeq" id="WP_224829663.1">
    <property type="nucleotide sequence ID" value="NZ_JAIVEF010000024.1"/>
</dbReference>
<dbReference type="Proteomes" id="UP001595925">
    <property type="component" value="Unassembled WGS sequence"/>
</dbReference>
<keyword evidence="3 5" id="KW-1133">Transmembrane helix</keyword>
<feature type="transmembrane region" description="Helical" evidence="5">
    <location>
        <begin position="241"/>
        <end position="266"/>
    </location>
</feature>
<dbReference type="AlphaFoldDB" id="A0ABD5QAN7"/>
<feature type="domain" description="Amino acid permease/ SLC12A" evidence="6">
    <location>
        <begin position="32"/>
        <end position="450"/>
    </location>
</feature>
<evidence type="ECO:0000313" key="7">
    <source>
        <dbReference type="EMBL" id="MFC4986830.1"/>
    </source>
</evidence>
<feature type="transmembrane region" description="Helical" evidence="5">
    <location>
        <begin position="432"/>
        <end position="450"/>
    </location>
</feature>
<keyword evidence="8" id="KW-1185">Reference proteome</keyword>
<sequence>MFVLVCDKLASMSTDTEIAESTGLAKRLGFWHLWAIGVGSVVGDGIFLLLGDGIATAGPAAILAYVLAGMFMLFIALAVSDLAVGLPSAGAMWIWGRELLGDYAGFISGLSYAVGWIIAGGSVGLALGRITQFFVPDLGVPAAVWGILFVTIFALIQLGGVFLSSRLQLGLVLVLVGIVLIFGVSAILNGNFSRERFSPFFATGTGSVWTAMAFGMYAYMGPLTLTTGGDEAKNVEDIPRALVVSCLTFLFIYTVAMIGMVGLMGYEEFSALESPFTTTAEMVWGSNAALIINFAAWIAAFTSLFMGTMYSAPRMLYKMGEMKVLPDIFGQVYEETRVPLFSTVFVWACSVILLLVAQYELLDYAQLSLLLTFAWLVTWAIAIVAAVKYRREHPRHVANQNWKQPLFPLFPVLGMIGVAVILYGTFSGAVTSFGLGIVFLIVISVIYYFYGSRRMDNADIPTVLDSEQEPRPDD</sequence>
<dbReference type="EMBL" id="JBHSJG010000010">
    <property type="protein sequence ID" value="MFC4986830.1"/>
    <property type="molecule type" value="Genomic_DNA"/>
</dbReference>
<feature type="transmembrane region" description="Helical" evidence="5">
    <location>
        <begin position="200"/>
        <end position="220"/>
    </location>
</feature>
<evidence type="ECO:0000256" key="5">
    <source>
        <dbReference type="SAM" id="Phobius"/>
    </source>
</evidence>
<dbReference type="GO" id="GO:0016020">
    <property type="term" value="C:membrane"/>
    <property type="evidence" value="ECO:0007669"/>
    <property type="project" value="UniProtKB-SubCell"/>
</dbReference>
<keyword evidence="4 5" id="KW-0472">Membrane</keyword>
<dbReference type="InterPro" id="IPR004841">
    <property type="entry name" value="AA-permease/SLC12A_dom"/>
</dbReference>
<name>A0ABD5QAN7_9EURY</name>
<evidence type="ECO:0000256" key="4">
    <source>
        <dbReference type="ARBA" id="ARBA00023136"/>
    </source>
</evidence>
<dbReference type="PANTHER" id="PTHR42770">
    <property type="entry name" value="AMINO ACID TRANSPORTER-RELATED"/>
    <property type="match status" value="1"/>
</dbReference>
<organism evidence="7 8">
    <name type="scientific">Saliphagus infecundisoli</name>
    <dbReference type="NCBI Taxonomy" id="1849069"/>
    <lineage>
        <taxon>Archaea</taxon>
        <taxon>Methanobacteriati</taxon>
        <taxon>Methanobacteriota</taxon>
        <taxon>Stenosarchaea group</taxon>
        <taxon>Halobacteria</taxon>
        <taxon>Halobacteriales</taxon>
        <taxon>Natrialbaceae</taxon>
        <taxon>Saliphagus</taxon>
    </lineage>
</organism>